<evidence type="ECO:0000313" key="2">
    <source>
        <dbReference type="EMBL" id="QES51842.1"/>
    </source>
</evidence>
<protein>
    <submittedName>
        <fullName evidence="2">Uncharacterized protein</fullName>
    </submittedName>
</protein>
<proteinExistence type="predicted"/>
<evidence type="ECO:0000256" key="1">
    <source>
        <dbReference type="SAM" id="MobiDB-lite"/>
    </source>
</evidence>
<name>A0A5P2D9J5_STRVZ</name>
<evidence type="ECO:0000313" key="3">
    <source>
        <dbReference type="Proteomes" id="UP000325211"/>
    </source>
</evidence>
<sequence>MLGMPLVITAEPRLDAGVVTLHADSATLAGRPLDPAASAVAGALSREHRQLPPLPLGLSPTGVTAGPDGTTAHAKARGVTLA</sequence>
<dbReference type="EMBL" id="CP029190">
    <property type="protein sequence ID" value="QES51842.1"/>
    <property type="molecule type" value="Genomic_DNA"/>
</dbReference>
<dbReference type="OrthoDB" id="3215846at2"/>
<dbReference type="AlphaFoldDB" id="A0A5P2D9J5"/>
<feature type="region of interest" description="Disordered" evidence="1">
    <location>
        <begin position="51"/>
        <end position="82"/>
    </location>
</feature>
<accession>A0A5P2D9J5</accession>
<organism evidence="2 3">
    <name type="scientific">Streptomyces venezuelae</name>
    <dbReference type="NCBI Taxonomy" id="54571"/>
    <lineage>
        <taxon>Bacteria</taxon>
        <taxon>Bacillati</taxon>
        <taxon>Actinomycetota</taxon>
        <taxon>Actinomycetes</taxon>
        <taxon>Kitasatosporales</taxon>
        <taxon>Streptomycetaceae</taxon>
        <taxon>Streptomyces</taxon>
    </lineage>
</organism>
<dbReference type="RefSeq" id="WP_150211586.1">
    <property type="nucleotide sequence ID" value="NZ_CP029190.1"/>
</dbReference>
<dbReference type="Proteomes" id="UP000325211">
    <property type="component" value="Chromosome"/>
</dbReference>
<gene>
    <name evidence="2" type="ORF">DEJ50_32320</name>
</gene>
<reference evidence="2 3" key="1">
    <citation type="submission" date="2018-05" db="EMBL/GenBank/DDBJ databases">
        <title>Streptomyces venezuelae.</title>
        <authorList>
            <person name="Kim W."/>
            <person name="Lee N."/>
            <person name="Cho B.-K."/>
        </authorList>
    </citation>
    <scope>NUCLEOTIDE SEQUENCE [LARGE SCALE GENOMIC DNA]</scope>
    <source>
        <strain evidence="2 3">ATCC 21782</strain>
    </source>
</reference>